<organism evidence="3 4">
    <name type="scientific">Sapajus apella</name>
    <name type="common">Brown-capped capuchin</name>
    <name type="synonym">Cebus apella</name>
    <dbReference type="NCBI Taxonomy" id="9515"/>
    <lineage>
        <taxon>Eukaryota</taxon>
        <taxon>Metazoa</taxon>
        <taxon>Chordata</taxon>
        <taxon>Craniata</taxon>
        <taxon>Vertebrata</taxon>
        <taxon>Euteleostomi</taxon>
        <taxon>Mammalia</taxon>
        <taxon>Eutheria</taxon>
        <taxon>Euarchontoglires</taxon>
        <taxon>Primates</taxon>
        <taxon>Haplorrhini</taxon>
        <taxon>Platyrrhini</taxon>
        <taxon>Cebidae</taxon>
        <taxon>Cebinae</taxon>
        <taxon>Sapajus</taxon>
    </lineage>
</organism>
<feature type="compositionally biased region" description="Low complexity" evidence="1">
    <location>
        <begin position="22"/>
        <end position="32"/>
    </location>
</feature>
<dbReference type="RefSeq" id="XP_032131749.1">
    <property type="nucleotide sequence ID" value="XM_032275858.1"/>
</dbReference>
<dbReference type="PANTHER" id="PTHR21590">
    <property type="entry name" value="SEA DOMAIN-CONTAINING PROTEIN"/>
    <property type="match status" value="1"/>
</dbReference>
<evidence type="ECO:0000313" key="4">
    <source>
        <dbReference type="RefSeq" id="XP_032131749.1"/>
    </source>
</evidence>
<keyword evidence="2" id="KW-1133">Transmembrane helix</keyword>
<dbReference type="Proteomes" id="UP000504640">
    <property type="component" value="Unplaced"/>
</dbReference>
<feature type="region of interest" description="Disordered" evidence="1">
    <location>
        <begin position="861"/>
        <end position="918"/>
    </location>
</feature>
<feature type="compositionally biased region" description="Low complexity" evidence="1">
    <location>
        <begin position="901"/>
        <end position="914"/>
    </location>
</feature>
<sequence>MPGARRRRRGAAMEGKPRAGVALAPGPSGRGPSARRRRRRRPGLLLPGLWLLLLARPASCAPDELSPEQHNLSLYSVELVLKKSTGHSAAQVALTETTPESQHSSPLHVTAPPSATTFDTAFFNQGKQTESTAAHSIFVATYVSVTSNEVAVDDDEMDNFLPDTHWATPRMVSPIQYITVSPPGLPRGALEPMLTPSLPMVSLQDEEVTSGWQNTTRQPAAYAESASHFHAFRSAFHTSEGIVPTPGRNLVLYPTDAYSHLSGRTLPEMVASLTEGVETPLFLSSWSLMSQPLGNGITRPFPSLGEVSQPPEEVWATSTGRYPDVTTVLSQSLEETTSPRTYSTVTASHTALGFGRTHSALLSTSLAFVSFFAPPTDVSSKPFLPSDSSKTSESLSHSALSSAVDSTPLLSLVSSFRPYTWCAACTVASPQHVLATSLVEKDVGSGDGAETLTVTVLEESSISLMSSIVADFSEFEEDPPVFNTLFPSRPVVPLSSRSMEISEMSVGVSAEVDMSSVTTTQAPPAHGHLSVPASLHSAAGSSSVAETQVIPSSVTTTFVSVITSILLDSSLSAVANKNTPSPAVRDPSVFTPYSVVPSVESSLFSDQGSSSFSDYKPGGALDFASSFFSTPPLELSSSISSPSEASLSLMPSDLSPFMSQPFSTLVETFRLFHSSDLQSSQLSLPSSTDLEFSQLQPSSELPLNTVTFLPSLSKASPWSSFPSDSLEFVEASMVSLIDSEAHFTSAFTETTSYLESSLSSCESAVTTLVPPSSGSFDILTAGIHATLPLTTVHTTPILPAFSLFSTLTPPDDQISATDGHASVLASFSKAIPTGTVLITDTYPPAGSSFVSEATPFPLPTELSTVDPLLTPTEVPLNSSTEVSPASTGAATAGPLDSMLMSDAPSQSPSESSAAPPLPSLHPVTAFTLKATVDTPTLATAKPPYVCDITVPDAYLITTVLARRAVQEYIITAIKEVLRIHFNRAVELKVYELFTDFTFLVTSGPFVYTAISVINVLINSKLVRDQTPLILSVKPSFLVPESRFQVQTVLQFVPPSVDTGFCNFTQRIEKGLMTALFEVRKHHQGTYNLTVQILNITVSSSRVTPRRGPVNITFAVRSAQGFLNGSEVSELLRNLSVVEFSFYLGYPVLQIAEPFQYPQLNLSQLLKSSWVRTVLLGVVEKQLQNEVFQAEMERKLAQLLSEVSTRRRMWRRATVAAGNSVVQVVNVSRLEGDDNPVQLIYFVEDQDGERLSAVKSSDLINKMDLQRAAIILGYRIQGAIAQPVDRVKRPSPESQSNNLWVIVGVVIPVLVVMVIVVILYWKLCRTDKLDFQPDTVANIQQRQKLQVPSVKGFDFAKQHLGQHNKDDILIIHEPAPLPGPVKDHTTPSENGDVPSPKSKIPSKNVRHRGRVSPSDADSTVSEESSERDAGDKTPGAINDGGSHRAPQSGPPLPSSGNEQHSSASIFEHVDRIARPPEASRRVPSKIQLIAMQPIPAPPVQRPSPADRVAETNKINKEIQTALRHKSEIEHHRNKIRLRAKRRGHYEFPVVDDLSSGDTKERHRVYRRAQMQIDKILDPTASVPSVFIEPRKSSRIKRSPKPRRKHQVNGCPADAEKDRLITTDSDGTYRRPPGVHNSAYIGCPSDPDLPADVQTPSSVELGRYPALPFPASQYIPPQPSIEEARQTMHSLLDDAFALVAPSSQPANAAGAGPGVPPGLPVNSTPSREERRATQWGSFYSPAQTTNNPCSRYEDYGMTPPTGPLSRPGFGPGLLQSSELVPPDPQQSQASAEAPFAARGIYSEEMPSVARPRPVGGTTGSQIQHLTQVGIASRMGAQPVEIPSSRGSQYGAPGWPSYGEDEAGRREATHMLGHQEYSSSPLFQVPRTSGREPSAPPGNLPQRGLQGPGLGYPTSSTEDLQPGHSSASLIKAIREELLRLSQKQSTVQNFHS</sequence>
<protein>
    <submittedName>
        <fullName evidence="4">UPF0606 protein KIAA1549 homolog isoform X1</fullName>
    </submittedName>
</protein>
<reference evidence="4" key="1">
    <citation type="submission" date="2025-08" db="UniProtKB">
        <authorList>
            <consortium name="RefSeq"/>
        </authorList>
    </citation>
    <scope>IDENTIFICATION</scope>
    <source>
        <tissue evidence="4">Blood</tissue>
    </source>
</reference>
<feature type="transmembrane region" description="Helical" evidence="2">
    <location>
        <begin position="996"/>
        <end position="1017"/>
    </location>
</feature>
<evidence type="ECO:0000313" key="3">
    <source>
        <dbReference type="Proteomes" id="UP000504640"/>
    </source>
</evidence>
<keyword evidence="2" id="KW-0472">Membrane</keyword>
<feature type="compositionally biased region" description="Polar residues" evidence="1">
    <location>
        <begin position="1911"/>
        <end position="1922"/>
    </location>
</feature>
<gene>
    <name evidence="4" type="primary">KIAA1549</name>
</gene>
<feature type="region of interest" description="Disordered" evidence="1">
    <location>
        <begin position="1"/>
        <end position="40"/>
    </location>
</feature>
<feature type="compositionally biased region" description="Polar residues" evidence="1">
    <location>
        <begin position="1732"/>
        <end position="1747"/>
    </location>
</feature>
<accession>A0A6J3HQ78</accession>
<feature type="transmembrane region" description="Helical" evidence="2">
    <location>
        <begin position="1298"/>
        <end position="1320"/>
    </location>
</feature>
<dbReference type="GeneID" id="116550095"/>
<evidence type="ECO:0000256" key="1">
    <source>
        <dbReference type="SAM" id="MobiDB-lite"/>
    </source>
</evidence>
<feature type="region of interest" description="Disordered" evidence="1">
    <location>
        <begin position="1873"/>
        <end position="1922"/>
    </location>
</feature>
<keyword evidence="2" id="KW-0812">Transmembrane</keyword>
<feature type="compositionally biased region" description="Basic residues" evidence="1">
    <location>
        <begin position="1"/>
        <end position="10"/>
    </location>
</feature>
<feature type="region of interest" description="Disordered" evidence="1">
    <location>
        <begin position="1837"/>
        <end position="1858"/>
    </location>
</feature>
<dbReference type="CTD" id="57670"/>
<dbReference type="InterPro" id="IPR024606">
    <property type="entry name" value="KIAA1549"/>
</dbReference>
<dbReference type="Pfam" id="PF12877">
    <property type="entry name" value="KIAA1549"/>
    <property type="match status" value="1"/>
</dbReference>
<dbReference type="PANTHER" id="PTHR21590:SF4">
    <property type="entry name" value="UPF0606 PROTEIN KIAA1549"/>
    <property type="match status" value="1"/>
</dbReference>
<name>A0A6J3HQ78_SAPAP</name>
<feature type="region of interest" description="Disordered" evidence="1">
    <location>
        <begin position="1372"/>
        <end position="1461"/>
    </location>
</feature>
<feature type="region of interest" description="Disordered" evidence="1">
    <location>
        <begin position="1702"/>
        <end position="1818"/>
    </location>
</feature>
<keyword evidence="3" id="KW-1185">Reference proteome</keyword>
<feature type="compositionally biased region" description="Polar residues" evidence="1">
    <location>
        <begin position="875"/>
        <end position="889"/>
    </location>
</feature>
<evidence type="ECO:0000256" key="2">
    <source>
        <dbReference type="SAM" id="Phobius"/>
    </source>
</evidence>
<proteinExistence type="predicted"/>